<dbReference type="KEGG" id="bnn:FOA43_004677"/>
<comment type="similarity">
    <text evidence="2">Belongs to the SNF7 family.</text>
</comment>
<dbReference type="EMBL" id="CP064815">
    <property type="protein sequence ID" value="QPG77269.1"/>
    <property type="molecule type" value="Genomic_DNA"/>
</dbReference>
<comment type="subcellular location">
    <subcellularLocation>
        <location evidence="1">Endosome membrane</location>
    </subcellularLocation>
</comment>
<dbReference type="GO" id="GO:0032511">
    <property type="term" value="P:late endosome to vacuole transport via multivesicular body sorting pathway"/>
    <property type="evidence" value="ECO:0007669"/>
    <property type="project" value="TreeGrafter"/>
</dbReference>
<dbReference type="OrthoDB" id="441172at2759"/>
<evidence type="ECO:0000256" key="4">
    <source>
        <dbReference type="ARBA" id="ARBA00022753"/>
    </source>
</evidence>
<dbReference type="GO" id="GO:0015031">
    <property type="term" value="P:protein transport"/>
    <property type="evidence" value="ECO:0007669"/>
    <property type="project" value="UniProtKB-KW"/>
</dbReference>
<dbReference type="Gene3D" id="1.10.287.1060">
    <property type="entry name" value="ESAT-6-like"/>
    <property type="match status" value="1"/>
</dbReference>
<dbReference type="PANTHER" id="PTHR22761:SF5">
    <property type="entry name" value="CHARGED MULTIVESICULAR BODY PROTEIN 6"/>
    <property type="match status" value="1"/>
</dbReference>
<dbReference type="AlphaFoldDB" id="A0A875SCW0"/>
<keyword evidence="3" id="KW-0813">Transport</keyword>
<evidence type="ECO:0008006" key="10">
    <source>
        <dbReference type="Google" id="ProtNLM"/>
    </source>
</evidence>
<dbReference type="Proteomes" id="UP000662931">
    <property type="component" value="Chromosome 4"/>
</dbReference>
<accession>A0A875SCW0</accession>
<keyword evidence="5" id="KW-0653">Protein transport</keyword>
<protein>
    <recommendedName>
        <fullName evidence="10">Charged multivesicular body protein 6</fullName>
    </recommendedName>
</protein>
<dbReference type="InterPro" id="IPR005024">
    <property type="entry name" value="Snf7_fam"/>
</dbReference>
<feature type="region of interest" description="Disordered" evidence="7">
    <location>
        <begin position="159"/>
        <end position="211"/>
    </location>
</feature>
<evidence type="ECO:0000256" key="7">
    <source>
        <dbReference type="SAM" id="MobiDB-lite"/>
    </source>
</evidence>
<keyword evidence="4" id="KW-0967">Endosome</keyword>
<evidence type="ECO:0000256" key="2">
    <source>
        <dbReference type="ARBA" id="ARBA00006190"/>
    </source>
</evidence>
<dbReference type="GO" id="GO:0000815">
    <property type="term" value="C:ESCRT III complex"/>
    <property type="evidence" value="ECO:0007669"/>
    <property type="project" value="TreeGrafter"/>
</dbReference>
<proteinExistence type="inferred from homology"/>
<evidence type="ECO:0000256" key="6">
    <source>
        <dbReference type="ARBA" id="ARBA00023136"/>
    </source>
</evidence>
<gene>
    <name evidence="8" type="ORF">FOA43_004677</name>
</gene>
<sequence length="211" mass="24058">MGNVPSSPKVTAQDKAILQLKLQRDKLHKASTKIQVIARKENQIARQSIRDGNRRRALLALKKRKYQKNLLDTIEKQSDTLETLISTIEFKLIEKDVVYGLQQGNNVLKEINSELSIEKVDKIMGDSEEGIMYQEELSRRLGQVMPRALDEEVDQELDAMEREENLKEEARAPGSLVPQLPEVPRTQIKDEHAEEDHEEAVEAPRAQLLSA</sequence>
<keyword evidence="6" id="KW-0472">Membrane</keyword>
<dbReference type="Pfam" id="PF03357">
    <property type="entry name" value="Snf7"/>
    <property type="match status" value="1"/>
</dbReference>
<evidence type="ECO:0000313" key="9">
    <source>
        <dbReference type="Proteomes" id="UP000662931"/>
    </source>
</evidence>
<name>A0A875SCW0_EENNA</name>
<organism evidence="8 9">
    <name type="scientific">Eeniella nana</name>
    <name type="common">Yeast</name>
    <name type="synonym">Brettanomyces nanus</name>
    <dbReference type="NCBI Taxonomy" id="13502"/>
    <lineage>
        <taxon>Eukaryota</taxon>
        <taxon>Fungi</taxon>
        <taxon>Dikarya</taxon>
        <taxon>Ascomycota</taxon>
        <taxon>Saccharomycotina</taxon>
        <taxon>Pichiomycetes</taxon>
        <taxon>Pichiales</taxon>
        <taxon>Pichiaceae</taxon>
        <taxon>Brettanomyces</taxon>
    </lineage>
</organism>
<evidence type="ECO:0000313" key="8">
    <source>
        <dbReference type="EMBL" id="QPG77269.1"/>
    </source>
</evidence>
<dbReference type="PANTHER" id="PTHR22761">
    <property type="entry name" value="CHARGED MULTIVESICULAR BODY PROTEIN"/>
    <property type="match status" value="1"/>
</dbReference>
<keyword evidence="9" id="KW-1185">Reference proteome</keyword>
<evidence type="ECO:0000256" key="5">
    <source>
        <dbReference type="ARBA" id="ARBA00022927"/>
    </source>
</evidence>
<evidence type="ECO:0000256" key="3">
    <source>
        <dbReference type="ARBA" id="ARBA00022448"/>
    </source>
</evidence>
<dbReference type="GO" id="GO:0006900">
    <property type="term" value="P:vesicle budding from membrane"/>
    <property type="evidence" value="ECO:0007669"/>
    <property type="project" value="TreeGrafter"/>
</dbReference>
<dbReference type="RefSeq" id="XP_038780834.1">
    <property type="nucleotide sequence ID" value="XM_038924906.1"/>
</dbReference>
<reference evidence="8" key="1">
    <citation type="submission" date="2020-10" db="EMBL/GenBank/DDBJ databases">
        <authorList>
            <person name="Roach M.J.R."/>
        </authorList>
    </citation>
    <scope>NUCLEOTIDE SEQUENCE</scope>
    <source>
        <strain evidence="8">CBS 1945</strain>
    </source>
</reference>
<dbReference type="GO" id="GO:0005771">
    <property type="term" value="C:multivesicular body"/>
    <property type="evidence" value="ECO:0007669"/>
    <property type="project" value="TreeGrafter"/>
</dbReference>
<feature type="compositionally biased region" description="Basic and acidic residues" evidence="7">
    <location>
        <begin position="159"/>
        <end position="171"/>
    </location>
</feature>
<dbReference type="GeneID" id="62198077"/>
<evidence type="ECO:0000256" key="1">
    <source>
        <dbReference type="ARBA" id="ARBA00004608"/>
    </source>
</evidence>